<dbReference type="InterPro" id="IPR016181">
    <property type="entry name" value="Acyl_CoA_acyltransferase"/>
</dbReference>
<evidence type="ECO:0000256" key="2">
    <source>
        <dbReference type="ARBA" id="ARBA00022490"/>
    </source>
</evidence>
<evidence type="ECO:0000256" key="3">
    <source>
        <dbReference type="ARBA" id="ARBA00022679"/>
    </source>
</evidence>
<evidence type="ECO:0000313" key="6">
    <source>
        <dbReference type="EMBL" id="ALE01669.1"/>
    </source>
</evidence>
<dbReference type="PROSITE" id="PS51186">
    <property type="entry name" value="GNAT"/>
    <property type="match status" value="1"/>
</dbReference>
<reference evidence="6 7" key="1">
    <citation type="journal article" date="2015" name="Genome Announc.">
        <title>Genome Sequence of 'Candidatus Thioglobus singularis' Strain PS1, a Mixotroph from the SUP05 Clade of Marine Gammaproteobacteria.</title>
        <authorList>
            <person name="Marshall K.T."/>
            <person name="Morris R.M."/>
        </authorList>
    </citation>
    <scope>NUCLEOTIDE SEQUENCE [LARGE SCALE GENOMIC DNA]</scope>
    <source>
        <strain evidence="6 7">PS1</strain>
    </source>
</reference>
<proteinExistence type="inferred from homology"/>
<dbReference type="OrthoDB" id="9796919at2"/>
<accession>A0A0M4LCX3</accession>
<dbReference type="SUPFAM" id="SSF55729">
    <property type="entry name" value="Acyl-CoA N-acyltransferases (Nat)"/>
    <property type="match status" value="1"/>
</dbReference>
<evidence type="ECO:0000256" key="4">
    <source>
        <dbReference type="ARBA" id="ARBA00023315"/>
    </source>
</evidence>
<keyword evidence="2" id="KW-0963">Cytoplasm</keyword>
<evidence type="ECO:0000313" key="7">
    <source>
        <dbReference type="Proteomes" id="UP000068905"/>
    </source>
</evidence>
<name>A0A0M4LCX3_9GAMM</name>
<dbReference type="PANTHER" id="PTHR43420:SF44">
    <property type="entry name" value="ACETYLTRANSFERASE YPEA"/>
    <property type="match status" value="1"/>
</dbReference>
<dbReference type="PATRIC" id="fig|1125411.7.peg.605"/>
<dbReference type="AlphaFoldDB" id="A0A0M4LCX3"/>
<dbReference type="InterPro" id="IPR000182">
    <property type="entry name" value="GNAT_dom"/>
</dbReference>
<dbReference type="CDD" id="cd04301">
    <property type="entry name" value="NAT_SF"/>
    <property type="match status" value="1"/>
</dbReference>
<sequence>MKLDTITKTKLTTKLISTSFNQLLETDIESVLLIERQSSNNPWTQTQLLESIKNPVNLNYSLIYKSEIIGYLIAMPVIESADILNIAINSSYQRKGFGKALIEHLVQALNKRGVNEALLEVRQSNFSAIKFYLALGFKEISVRKNYYTKNSNDPSVKEDGIIMRLEISTTNKT</sequence>
<evidence type="ECO:0000256" key="1">
    <source>
        <dbReference type="ARBA" id="ARBA00005395"/>
    </source>
</evidence>
<dbReference type="RefSeq" id="WP_053819882.1">
    <property type="nucleotide sequence ID" value="NZ_CP006911.1"/>
</dbReference>
<keyword evidence="7" id="KW-1185">Reference proteome</keyword>
<dbReference type="InterPro" id="IPR006464">
    <property type="entry name" value="AcTrfase_RimI/Ard1"/>
</dbReference>
<feature type="domain" description="N-acetyltransferase" evidence="5">
    <location>
        <begin position="18"/>
        <end position="168"/>
    </location>
</feature>
<keyword evidence="4" id="KW-0012">Acyltransferase</keyword>
<dbReference type="PANTHER" id="PTHR43420">
    <property type="entry name" value="ACETYLTRANSFERASE"/>
    <property type="match status" value="1"/>
</dbReference>
<dbReference type="InterPro" id="IPR050680">
    <property type="entry name" value="YpeA/RimI_acetyltransf"/>
</dbReference>
<dbReference type="GO" id="GO:0008080">
    <property type="term" value="F:N-acetyltransferase activity"/>
    <property type="evidence" value="ECO:0007669"/>
    <property type="project" value="InterPro"/>
</dbReference>
<comment type="similarity">
    <text evidence="1">Belongs to the acetyltransferase family. RimI subfamily.</text>
</comment>
<dbReference type="Pfam" id="PF00583">
    <property type="entry name" value="Acetyltransf_1"/>
    <property type="match status" value="1"/>
</dbReference>
<keyword evidence="3 6" id="KW-0808">Transferase</keyword>
<dbReference type="STRING" id="1125411.W908_03100"/>
<dbReference type="KEGG" id="tsn:W908_03100"/>
<dbReference type="NCBIfam" id="TIGR01575">
    <property type="entry name" value="rimI"/>
    <property type="match status" value="1"/>
</dbReference>
<gene>
    <name evidence="6" type="ORF">W908_03100</name>
</gene>
<dbReference type="Proteomes" id="UP000068905">
    <property type="component" value="Chromosome"/>
</dbReference>
<dbReference type="EMBL" id="CP006911">
    <property type="protein sequence ID" value="ALE01669.1"/>
    <property type="molecule type" value="Genomic_DNA"/>
</dbReference>
<organism evidence="6 7">
    <name type="scientific">Candidatus Pseudothioglobus singularis PS1</name>
    <dbReference type="NCBI Taxonomy" id="1125411"/>
    <lineage>
        <taxon>Bacteria</taxon>
        <taxon>Pseudomonadati</taxon>
        <taxon>Pseudomonadota</taxon>
        <taxon>Gammaproteobacteria</taxon>
        <taxon>Candidatus Pseudothioglobaceae</taxon>
        <taxon>Candidatus Pseudothioglobus</taxon>
    </lineage>
</organism>
<evidence type="ECO:0000259" key="5">
    <source>
        <dbReference type="PROSITE" id="PS51186"/>
    </source>
</evidence>
<dbReference type="Gene3D" id="3.40.630.30">
    <property type="match status" value="1"/>
</dbReference>
<protein>
    <submittedName>
        <fullName evidence="6">Alanine acetyltransferase</fullName>
    </submittedName>
</protein>